<accession>A0ABP7IRP0</accession>
<keyword evidence="1" id="KW-1133">Transmembrane helix</keyword>
<gene>
    <name evidence="2" type="ORF">GCM10022242_27570</name>
</gene>
<dbReference type="RefSeq" id="WP_344776382.1">
    <property type="nucleotide sequence ID" value="NZ_BAABAH010000010.1"/>
</dbReference>
<comment type="caution">
    <text evidence="2">The sequence shown here is derived from an EMBL/GenBank/DDBJ whole genome shotgun (WGS) entry which is preliminary data.</text>
</comment>
<dbReference type="Proteomes" id="UP001501821">
    <property type="component" value="Unassembled WGS sequence"/>
</dbReference>
<name>A0ABP7IRP0_9ACTN</name>
<keyword evidence="3" id="KW-1185">Reference proteome</keyword>
<organism evidence="2 3">
    <name type="scientific">Nocardioides panacisoli</name>
    <dbReference type="NCBI Taxonomy" id="627624"/>
    <lineage>
        <taxon>Bacteria</taxon>
        <taxon>Bacillati</taxon>
        <taxon>Actinomycetota</taxon>
        <taxon>Actinomycetes</taxon>
        <taxon>Propionibacteriales</taxon>
        <taxon>Nocardioidaceae</taxon>
        <taxon>Nocardioides</taxon>
    </lineage>
</organism>
<sequence>MNDLTDLLAQASEPDDRWSVAPEALLREGRSRVRRRRIVATGAAVAVALAAAAAVARPPW</sequence>
<evidence type="ECO:0000313" key="2">
    <source>
        <dbReference type="EMBL" id="GAA3824710.1"/>
    </source>
</evidence>
<feature type="transmembrane region" description="Helical" evidence="1">
    <location>
        <begin position="38"/>
        <end position="56"/>
    </location>
</feature>
<protein>
    <submittedName>
        <fullName evidence="2">Uncharacterized protein</fullName>
    </submittedName>
</protein>
<evidence type="ECO:0000313" key="3">
    <source>
        <dbReference type="Proteomes" id="UP001501821"/>
    </source>
</evidence>
<keyword evidence="1" id="KW-0472">Membrane</keyword>
<keyword evidence="1" id="KW-0812">Transmembrane</keyword>
<dbReference type="EMBL" id="BAABAH010000010">
    <property type="protein sequence ID" value="GAA3824710.1"/>
    <property type="molecule type" value="Genomic_DNA"/>
</dbReference>
<reference evidence="3" key="1">
    <citation type="journal article" date="2019" name="Int. J. Syst. Evol. Microbiol.">
        <title>The Global Catalogue of Microorganisms (GCM) 10K type strain sequencing project: providing services to taxonomists for standard genome sequencing and annotation.</title>
        <authorList>
            <consortium name="The Broad Institute Genomics Platform"/>
            <consortium name="The Broad Institute Genome Sequencing Center for Infectious Disease"/>
            <person name="Wu L."/>
            <person name="Ma J."/>
        </authorList>
    </citation>
    <scope>NUCLEOTIDE SEQUENCE [LARGE SCALE GENOMIC DNA]</scope>
    <source>
        <strain evidence="3">JCM 16953</strain>
    </source>
</reference>
<proteinExistence type="predicted"/>
<evidence type="ECO:0000256" key="1">
    <source>
        <dbReference type="SAM" id="Phobius"/>
    </source>
</evidence>